<dbReference type="GO" id="GO:0005737">
    <property type="term" value="C:cytoplasm"/>
    <property type="evidence" value="ECO:0007669"/>
    <property type="project" value="TreeGrafter"/>
</dbReference>
<evidence type="ECO:0000256" key="6">
    <source>
        <dbReference type="SAM" id="MobiDB-lite"/>
    </source>
</evidence>
<dbReference type="CDD" id="cd06526">
    <property type="entry name" value="metazoan_ACD"/>
    <property type="match status" value="1"/>
</dbReference>
<dbReference type="InterPro" id="IPR001436">
    <property type="entry name" value="Alpha-crystallin/sHSP_animal"/>
</dbReference>
<gene>
    <name evidence="8" type="ORF">g.15084</name>
</gene>
<dbReference type="InterPro" id="IPR008978">
    <property type="entry name" value="HSP20-like_chaperone"/>
</dbReference>
<dbReference type="PRINTS" id="PR00299">
    <property type="entry name" value="ACRYSTALLIN"/>
</dbReference>
<name>A0A1B6EBJ4_9HEMI</name>
<keyword evidence="3" id="KW-0479">Metal-binding</keyword>
<dbReference type="EMBL" id="GEDC01002038">
    <property type="protein sequence ID" value="JAS35260.1"/>
    <property type="molecule type" value="Transcribed_RNA"/>
</dbReference>
<dbReference type="Pfam" id="PF00011">
    <property type="entry name" value="HSP20"/>
    <property type="match status" value="1"/>
</dbReference>
<keyword evidence="3" id="KW-0862">Zinc</keyword>
<evidence type="ECO:0000256" key="2">
    <source>
        <dbReference type="PIRNR" id="PIRNR036514"/>
    </source>
</evidence>
<dbReference type="GO" id="GO:0046872">
    <property type="term" value="F:metal ion binding"/>
    <property type="evidence" value="ECO:0007669"/>
    <property type="project" value="UniProtKB-KW"/>
</dbReference>
<feature type="binding site" evidence="3">
    <location>
        <position position="106"/>
    </location>
    <ligand>
        <name>Zn(2+)</name>
        <dbReference type="ChEBI" id="CHEBI:29105"/>
        <label>1</label>
    </ligand>
</feature>
<evidence type="ECO:0000256" key="1">
    <source>
        <dbReference type="ARBA" id="ARBA00023016"/>
    </source>
</evidence>
<evidence type="ECO:0000313" key="8">
    <source>
        <dbReference type="EMBL" id="JAS35260.1"/>
    </source>
</evidence>
<accession>A0A1B6EBJ4</accession>
<dbReference type="InterPro" id="IPR002068">
    <property type="entry name" value="A-crystallin/Hsp20_dom"/>
</dbReference>
<feature type="region of interest" description="Disordered" evidence="6">
    <location>
        <begin position="161"/>
        <end position="186"/>
    </location>
</feature>
<evidence type="ECO:0000256" key="5">
    <source>
        <dbReference type="RuleBase" id="RU003616"/>
    </source>
</evidence>
<evidence type="ECO:0000256" key="4">
    <source>
        <dbReference type="PROSITE-ProRule" id="PRU00285"/>
    </source>
</evidence>
<evidence type="ECO:0000256" key="3">
    <source>
        <dbReference type="PIRSR" id="PIRSR036514-1"/>
    </source>
</evidence>
<feature type="domain" description="SHSP" evidence="7">
    <location>
        <begin position="51"/>
        <end position="158"/>
    </location>
</feature>
<organism evidence="8">
    <name type="scientific">Clastoptera arizonana</name>
    <name type="common">Arizona spittle bug</name>
    <dbReference type="NCBI Taxonomy" id="38151"/>
    <lineage>
        <taxon>Eukaryota</taxon>
        <taxon>Metazoa</taxon>
        <taxon>Ecdysozoa</taxon>
        <taxon>Arthropoda</taxon>
        <taxon>Hexapoda</taxon>
        <taxon>Insecta</taxon>
        <taxon>Pterygota</taxon>
        <taxon>Neoptera</taxon>
        <taxon>Paraneoptera</taxon>
        <taxon>Hemiptera</taxon>
        <taxon>Auchenorrhyncha</taxon>
        <taxon>Cercopoidea</taxon>
        <taxon>Clastopteridae</taxon>
        <taxon>Clastoptera</taxon>
    </lineage>
</organism>
<protein>
    <recommendedName>
        <fullName evidence="7">SHSP domain-containing protein</fullName>
    </recommendedName>
</protein>
<dbReference type="GO" id="GO:0005634">
    <property type="term" value="C:nucleus"/>
    <property type="evidence" value="ECO:0007669"/>
    <property type="project" value="TreeGrafter"/>
</dbReference>
<dbReference type="AlphaFoldDB" id="A0A1B6EBJ4"/>
<sequence>MALHPFIFNELLNELNRPTIFDQNFGLGIPSNELACPIMPFYGGYYRPYHRYMEPRESGTSNIVNDKEGFKVNLDVQQFKPEELKVKVVDDFVVVEGKHEERSDAHGYIARQFTRRYKLPKDINTKALESKLSSDGVLQLHAPKLALPNAKEISIPIIHTNQPAIKQQTKEPIEESKGKKEEKPTK</sequence>
<dbReference type="PANTHER" id="PTHR45640">
    <property type="entry name" value="HEAT SHOCK PROTEIN HSP-12.2-RELATED"/>
    <property type="match status" value="1"/>
</dbReference>
<dbReference type="PIRSF" id="PIRSF036514">
    <property type="entry name" value="Sm_HSP_B1"/>
    <property type="match status" value="1"/>
</dbReference>
<feature type="compositionally biased region" description="Basic and acidic residues" evidence="6">
    <location>
        <begin position="168"/>
        <end position="186"/>
    </location>
</feature>
<feature type="binding site" evidence="3">
    <location>
        <position position="101"/>
    </location>
    <ligand>
        <name>Zn(2+)</name>
        <dbReference type="ChEBI" id="CHEBI:29105"/>
        <label>1</label>
    </ligand>
</feature>
<dbReference type="PROSITE" id="PS01031">
    <property type="entry name" value="SHSP"/>
    <property type="match status" value="1"/>
</dbReference>
<dbReference type="PANTHER" id="PTHR45640:SF13">
    <property type="entry name" value="HEAT SHOCK PROTEIN 22-RELATED"/>
    <property type="match status" value="1"/>
</dbReference>
<proteinExistence type="inferred from homology"/>
<reference evidence="8" key="1">
    <citation type="submission" date="2015-12" db="EMBL/GenBank/DDBJ databases">
        <title>De novo transcriptome assembly of four potential Pierce s Disease insect vectors from Arizona vineyards.</title>
        <authorList>
            <person name="Tassone E.E."/>
        </authorList>
    </citation>
    <scope>NUCLEOTIDE SEQUENCE</scope>
</reference>
<dbReference type="InterPro" id="IPR055269">
    <property type="entry name" value="Alpha-crystallin/HSP_16"/>
</dbReference>
<dbReference type="GO" id="GO:0051082">
    <property type="term" value="F:unfolded protein binding"/>
    <property type="evidence" value="ECO:0007669"/>
    <property type="project" value="TreeGrafter"/>
</dbReference>
<comment type="similarity">
    <text evidence="2 4 5">Belongs to the small heat shock protein (HSP20) family.</text>
</comment>
<dbReference type="GO" id="GO:0009408">
    <property type="term" value="P:response to heat"/>
    <property type="evidence" value="ECO:0007669"/>
    <property type="project" value="UniProtKB-ARBA"/>
</dbReference>
<dbReference type="SUPFAM" id="SSF49764">
    <property type="entry name" value="HSP20-like chaperones"/>
    <property type="match status" value="1"/>
</dbReference>
<dbReference type="GO" id="GO:0042026">
    <property type="term" value="P:protein refolding"/>
    <property type="evidence" value="ECO:0007669"/>
    <property type="project" value="TreeGrafter"/>
</dbReference>
<dbReference type="Gene3D" id="2.60.40.790">
    <property type="match status" value="1"/>
</dbReference>
<keyword evidence="1" id="KW-0346">Stress response</keyword>
<evidence type="ECO:0000259" key="7">
    <source>
        <dbReference type="PROSITE" id="PS01031"/>
    </source>
</evidence>
<feature type="binding site" evidence="3">
    <location>
        <position position="99"/>
    </location>
    <ligand>
        <name>Zn(2+)</name>
        <dbReference type="ChEBI" id="CHEBI:29105"/>
        <label>1</label>
    </ligand>
</feature>